<keyword evidence="1" id="KW-0812">Transmembrane</keyword>
<evidence type="ECO:0000313" key="3">
    <source>
        <dbReference type="Proteomes" id="UP000825935"/>
    </source>
</evidence>
<dbReference type="EMBL" id="CM035442">
    <property type="protein sequence ID" value="KAH7279802.1"/>
    <property type="molecule type" value="Genomic_DNA"/>
</dbReference>
<accession>A0A8T2Q751</accession>
<sequence>MDRRGRSRYCGWEYLPHMLEVYYHRGGTRTEAITMVVESYGKVALKEAKRMWPFVMGFGVSMAILLKLHGSCRILFGN</sequence>
<dbReference type="Proteomes" id="UP000825935">
    <property type="component" value="Chromosome 37"/>
</dbReference>
<keyword evidence="1" id="KW-1133">Transmembrane helix</keyword>
<name>A0A8T2Q751_CERRI</name>
<reference evidence="2" key="1">
    <citation type="submission" date="2021-08" db="EMBL/GenBank/DDBJ databases">
        <title>WGS assembly of Ceratopteris richardii.</title>
        <authorList>
            <person name="Marchant D.B."/>
            <person name="Chen G."/>
            <person name="Jenkins J."/>
            <person name="Shu S."/>
            <person name="Leebens-Mack J."/>
            <person name="Grimwood J."/>
            <person name="Schmutz J."/>
            <person name="Soltis P."/>
            <person name="Soltis D."/>
            <person name="Chen Z.-H."/>
        </authorList>
    </citation>
    <scope>NUCLEOTIDE SEQUENCE</scope>
    <source>
        <strain evidence="2">Whitten #5841</strain>
        <tissue evidence="2">Leaf</tissue>
    </source>
</reference>
<gene>
    <name evidence="2" type="ORF">KP509_37G037800</name>
</gene>
<dbReference type="AlphaFoldDB" id="A0A8T2Q751"/>
<feature type="transmembrane region" description="Helical" evidence="1">
    <location>
        <begin position="52"/>
        <end position="76"/>
    </location>
</feature>
<comment type="caution">
    <text evidence="2">The sequence shown here is derived from an EMBL/GenBank/DDBJ whole genome shotgun (WGS) entry which is preliminary data.</text>
</comment>
<evidence type="ECO:0000256" key="1">
    <source>
        <dbReference type="SAM" id="Phobius"/>
    </source>
</evidence>
<protein>
    <submittedName>
        <fullName evidence="2">Uncharacterized protein</fullName>
    </submittedName>
</protein>
<proteinExistence type="predicted"/>
<keyword evidence="3" id="KW-1185">Reference proteome</keyword>
<keyword evidence="1" id="KW-0472">Membrane</keyword>
<evidence type="ECO:0000313" key="2">
    <source>
        <dbReference type="EMBL" id="KAH7279802.1"/>
    </source>
</evidence>
<organism evidence="2 3">
    <name type="scientific">Ceratopteris richardii</name>
    <name type="common">Triangle waterfern</name>
    <dbReference type="NCBI Taxonomy" id="49495"/>
    <lineage>
        <taxon>Eukaryota</taxon>
        <taxon>Viridiplantae</taxon>
        <taxon>Streptophyta</taxon>
        <taxon>Embryophyta</taxon>
        <taxon>Tracheophyta</taxon>
        <taxon>Polypodiopsida</taxon>
        <taxon>Polypodiidae</taxon>
        <taxon>Polypodiales</taxon>
        <taxon>Pteridineae</taxon>
        <taxon>Pteridaceae</taxon>
        <taxon>Parkerioideae</taxon>
        <taxon>Ceratopteris</taxon>
    </lineage>
</organism>